<evidence type="ECO:0000259" key="6">
    <source>
        <dbReference type="PROSITE" id="PS50158"/>
    </source>
</evidence>
<keyword evidence="10" id="KW-1185">Reference proteome</keyword>
<name>A0AA38WNV4_9ASTR</name>
<dbReference type="Pfam" id="PF17919">
    <property type="entry name" value="RT_RNaseH_2"/>
    <property type="match status" value="1"/>
</dbReference>
<dbReference type="InterPro" id="IPR001584">
    <property type="entry name" value="Integrase_cat-core"/>
</dbReference>
<evidence type="ECO:0000313" key="9">
    <source>
        <dbReference type="EMBL" id="KAJ9567547.1"/>
    </source>
</evidence>
<dbReference type="InterPro" id="IPR041577">
    <property type="entry name" value="RT_RNaseH_2"/>
</dbReference>
<dbReference type="FunFam" id="3.30.420.10:FF:000032">
    <property type="entry name" value="Retrovirus-related Pol polyprotein from transposon 297-like Protein"/>
    <property type="match status" value="1"/>
</dbReference>
<dbReference type="Pfam" id="PF00078">
    <property type="entry name" value="RVT_1"/>
    <property type="match status" value="1"/>
</dbReference>
<dbReference type="InterPro" id="IPR036875">
    <property type="entry name" value="Znf_CCHC_sf"/>
</dbReference>
<dbReference type="EMBL" id="JARYMX010000001">
    <property type="protein sequence ID" value="KAJ9567547.1"/>
    <property type="molecule type" value="Genomic_DNA"/>
</dbReference>
<evidence type="ECO:0000256" key="2">
    <source>
        <dbReference type="ARBA" id="ARBA00022750"/>
    </source>
</evidence>
<keyword evidence="2" id="KW-0064">Aspartyl protease</keyword>
<proteinExistence type="predicted"/>
<evidence type="ECO:0000256" key="5">
    <source>
        <dbReference type="SAM" id="MobiDB-lite"/>
    </source>
</evidence>
<feature type="non-terminal residue" evidence="9">
    <location>
        <position position="1"/>
    </location>
</feature>
<sequence>MSDHRIRQRRFADRGNDDYERDPRDVEEIERLRQQLLDAGLQPANVKRRQQENDSDQTESDGFDLGDGIYGNPFGRPARVRRPPPRASDPLQSLGFRVEIPDFEGGVQPDEFIDWLHTVERVFDLKDVPDHMKVKIVAIKLKKHASLWWEHLKKTRVQEGKHKIDSWDKMKRLLKKKFLPVNHRQDAFLEYHGLKQGTLTVSDFILEFERLRMRCGADEDEEQVIARFLGSLRTDISDVVQLHPYYTFDDVCRLAHKVEKQAAVRGRYSNLRPNQSRGSTSAHIPTPASVAQPKAVAPAVKPPASNPIAGVPRCFKCQGVGHLQRNCPNTQLVTLVDDSVPTFDADHDADEEFNDAEILYPDRGEALISQRVLSASATSEVDDTMWLRNNIFRTKCTIKGKICDIVVDGGSCDNMIATTAVDKLGLTVQNHPEPYQLSWLKKGNLIKVTQQCLVSFSIGNKYTDELWCEVIPMDACHILLGRPWLYDRRVKHDGYRNTYSFRKDGLSITLAPFNPKESLTEALIISKTEFLECALKPEPPWIFGLLIVEENPLTPPPPAAVRPLLTEFRDLFPEEIPAGLPLEREIQHCIDFHPGSSIPNKPAYRMNPKEFAELQRQVTELLEKGFIRESISPCAVPALLVPKPGGAYRMCIDSRAVNKITVKYRFPIPRFEDLLDQLHGSSIFSKIDLRSGYHQIRLRQGDEWKTAFKTRDGLYEWMVMPFGLSNAPSTFMRLMNHIFRSLIGVCVVVYFDDILIFSQTLAQHLQDLRAVFTILRDQRLFANEKKCHFLTREVVFLGYLVSGEGIRMDESKISAITSWPTPQTLHDVRSFHGLASFYRRFIRNFSSIVAPMTELLKSSKFVWTPAAQKSFDTLKTLVTTAPILALPNFDDVFQVECDASGVGIGGVLSQSGRPVAYFSEKLNEVRRRYSTYDKEFYAIIRSLDYWRHYLLPHDFILFSDHQALKYIQGQVKLNPQADVARLLRRCHVCHIAKTTHTNQGLYTPLPIPRGPWEDVSLDFVLGLPRTQRQKDSIMVVVDRFSKMAHFVPCAKTFDASQVARLYFSEIVRLHGVPKTLTSDRDVKFVGHFWRTLWKRLGSKLQFSSSHHPQTDGQTEVTNRTLGNLLRSLVGDKPKQWDLVLPQAEFAYNRSCHKSTGKSPFFIVYGRNPFTPLDLAPPTDMSHLSTDGDVRAVQLQDLHQQVRAQIAKHNLQYQDAANKHRRSVIFQPGDLVWIHLRRERFPRGRFGKLHPRADGPFRVLERINDNAYKIDLPGHYKVSATFNVADLSPYEGDLDDDDSGTSPFQAREDDGERNDSSMT</sequence>
<dbReference type="SUPFAM" id="SSF50630">
    <property type="entry name" value="Acid proteases"/>
    <property type="match status" value="1"/>
</dbReference>
<dbReference type="InterPro" id="IPR021109">
    <property type="entry name" value="Peptidase_aspartic_dom_sf"/>
</dbReference>
<dbReference type="InterPro" id="IPR043128">
    <property type="entry name" value="Rev_trsase/Diguanyl_cyclase"/>
</dbReference>
<dbReference type="Pfam" id="PF24626">
    <property type="entry name" value="SH3_Tf2-1"/>
    <property type="match status" value="1"/>
</dbReference>
<dbReference type="PANTHER" id="PTHR35046">
    <property type="entry name" value="ZINC KNUCKLE (CCHC-TYPE) FAMILY PROTEIN"/>
    <property type="match status" value="1"/>
</dbReference>
<evidence type="ECO:0000259" key="7">
    <source>
        <dbReference type="PROSITE" id="PS50878"/>
    </source>
</evidence>
<keyword evidence="4" id="KW-0479">Metal-binding</keyword>
<feature type="domain" description="CCHC-type" evidence="6">
    <location>
        <begin position="313"/>
        <end position="329"/>
    </location>
</feature>
<dbReference type="InterPro" id="IPR000477">
    <property type="entry name" value="RT_dom"/>
</dbReference>
<reference evidence="9" key="1">
    <citation type="submission" date="2023-03" db="EMBL/GenBank/DDBJ databases">
        <title>Chromosome-scale reference genome and RAD-based genetic map of yellow starthistle (Centaurea solstitialis) reveal putative structural variation and QTLs associated with invader traits.</title>
        <authorList>
            <person name="Reatini B."/>
            <person name="Cang F.A."/>
            <person name="Jiang Q."/>
            <person name="Mckibben M.T.W."/>
            <person name="Barker M.S."/>
            <person name="Rieseberg L.H."/>
            <person name="Dlugosch K.M."/>
        </authorList>
    </citation>
    <scope>NUCLEOTIDE SEQUENCE</scope>
    <source>
        <strain evidence="9">CAN-66</strain>
        <tissue evidence="9">Leaf</tissue>
    </source>
</reference>
<dbReference type="InterPro" id="IPR005162">
    <property type="entry name" value="Retrotrans_gag_dom"/>
</dbReference>
<keyword evidence="4" id="KW-0863">Zinc-finger</keyword>
<dbReference type="SUPFAM" id="SSF53098">
    <property type="entry name" value="Ribonuclease H-like"/>
    <property type="match status" value="1"/>
</dbReference>
<dbReference type="PROSITE" id="PS50878">
    <property type="entry name" value="RT_POL"/>
    <property type="match status" value="1"/>
</dbReference>
<dbReference type="PANTHER" id="PTHR35046:SF23">
    <property type="entry name" value="NUCLEOTIDYLTRANSFERASE, RIBONUCLEASE H"/>
    <property type="match status" value="1"/>
</dbReference>
<feature type="domain" description="Integrase catalytic" evidence="8">
    <location>
        <begin position="1007"/>
        <end position="1167"/>
    </location>
</feature>
<dbReference type="Gene3D" id="3.30.420.10">
    <property type="entry name" value="Ribonuclease H-like superfamily/Ribonuclease H"/>
    <property type="match status" value="1"/>
</dbReference>
<accession>A0AA38WNV4</accession>
<dbReference type="CDD" id="cd00303">
    <property type="entry name" value="retropepsin_like"/>
    <property type="match status" value="1"/>
</dbReference>
<feature type="region of interest" description="Disordered" evidence="5">
    <location>
        <begin position="1289"/>
        <end position="1318"/>
    </location>
</feature>
<evidence type="ECO:0000313" key="10">
    <source>
        <dbReference type="Proteomes" id="UP001172457"/>
    </source>
</evidence>
<evidence type="ECO:0000259" key="8">
    <source>
        <dbReference type="PROSITE" id="PS50994"/>
    </source>
</evidence>
<dbReference type="Gene3D" id="3.30.70.270">
    <property type="match status" value="2"/>
</dbReference>
<dbReference type="GO" id="GO:0015074">
    <property type="term" value="P:DNA integration"/>
    <property type="evidence" value="ECO:0007669"/>
    <property type="project" value="InterPro"/>
</dbReference>
<feature type="domain" description="Reverse transcriptase" evidence="7">
    <location>
        <begin position="622"/>
        <end position="801"/>
    </location>
</feature>
<dbReference type="Pfam" id="PF03732">
    <property type="entry name" value="Retrotrans_gag"/>
    <property type="match status" value="1"/>
</dbReference>
<dbReference type="CDD" id="cd01647">
    <property type="entry name" value="RT_LTR"/>
    <property type="match status" value="1"/>
</dbReference>
<keyword evidence="4" id="KW-0862">Zinc</keyword>
<dbReference type="GO" id="GO:0003677">
    <property type="term" value="F:DNA binding"/>
    <property type="evidence" value="ECO:0007669"/>
    <property type="project" value="UniProtKB-KW"/>
</dbReference>
<gene>
    <name evidence="9" type="ORF">OSB04_003513</name>
</gene>
<dbReference type="Gene3D" id="3.10.10.10">
    <property type="entry name" value="HIV Type 1 Reverse Transcriptase, subunit A, domain 1"/>
    <property type="match status" value="1"/>
</dbReference>
<dbReference type="InterPro" id="IPR001878">
    <property type="entry name" value="Znf_CCHC"/>
</dbReference>
<protein>
    <recommendedName>
        <fullName evidence="11">Reverse transcriptase</fullName>
    </recommendedName>
</protein>
<dbReference type="InterPro" id="IPR036397">
    <property type="entry name" value="RNaseH_sf"/>
</dbReference>
<evidence type="ECO:0000256" key="3">
    <source>
        <dbReference type="ARBA" id="ARBA00023125"/>
    </source>
</evidence>
<dbReference type="InterPro" id="IPR012337">
    <property type="entry name" value="RNaseH-like_sf"/>
</dbReference>
<evidence type="ECO:0008006" key="11">
    <source>
        <dbReference type="Google" id="ProtNLM"/>
    </source>
</evidence>
<feature type="region of interest" description="Disordered" evidence="5">
    <location>
        <begin position="1"/>
        <end position="68"/>
    </location>
</feature>
<dbReference type="GO" id="GO:0004190">
    <property type="term" value="F:aspartic-type endopeptidase activity"/>
    <property type="evidence" value="ECO:0007669"/>
    <property type="project" value="UniProtKB-KW"/>
</dbReference>
<feature type="compositionally biased region" description="Basic and acidic residues" evidence="5">
    <location>
        <begin position="1"/>
        <end position="33"/>
    </location>
</feature>
<dbReference type="SUPFAM" id="SSF56672">
    <property type="entry name" value="DNA/RNA polymerases"/>
    <property type="match status" value="1"/>
</dbReference>
<dbReference type="PROSITE" id="PS50994">
    <property type="entry name" value="INTEGRASE"/>
    <property type="match status" value="1"/>
</dbReference>
<feature type="compositionally biased region" description="Basic and acidic residues" evidence="5">
    <location>
        <begin position="1305"/>
        <end position="1318"/>
    </location>
</feature>
<dbReference type="GO" id="GO:0006508">
    <property type="term" value="P:proteolysis"/>
    <property type="evidence" value="ECO:0007669"/>
    <property type="project" value="UniProtKB-KW"/>
</dbReference>
<dbReference type="SMART" id="SM00343">
    <property type="entry name" value="ZnF_C2HC"/>
    <property type="match status" value="1"/>
</dbReference>
<keyword evidence="1" id="KW-0645">Protease</keyword>
<dbReference type="InterPro" id="IPR043502">
    <property type="entry name" value="DNA/RNA_pol_sf"/>
</dbReference>
<dbReference type="Pfam" id="PF00098">
    <property type="entry name" value="zf-CCHC"/>
    <property type="match status" value="1"/>
</dbReference>
<dbReference type="CDD" id="cd09274">
    <property type="entry name" value="RNase_HI_RT_Ty3"/>
    <property type="match status" value="1"/>
</dbReference>
<dbReference type="GO" id="GO:0008270">
    <property type="term" value="F:zinc ion binding"/>
    <property type="evidence" value="ECO:0007669"/>
    <property type="project" value="UniProtKB-KW"/>
</dbReference>
<feature type="region of interest" description="Disordered" evidence="5">
    <location>
        <begin position="73"/>
        <end position="92"/>
    </location>
</feature>
<dbReference type="Proteomes" id="UP001172457">
    <property type="component" value="Chromosome 1"/>
</dbReference>
<organism evidence="9 10">
    <name type="scientific">Centaurea solstitialis</name>
    <name type="common">yellow star-thistle</name>
    <dbReference type="NCBI Taxonomy" id="347529"/>
    <lineage>
        <taxon>Eukaryota</taxon>
        <taxon>Viridiplantae</taxon>
        <taxon>Streptophyta</taxon>
        <taxon>Embryophyta</taxon>
        <taxon>Tracheophyta</taxon>
        <taxon>Spermatophyta</taxon>
        <taxon>Magnoliopsida</taxon>
        <taxon>eudicotyledons</taxon>
        <taxon>Gunneridae</taxon>
        <taxon>Pentapetalae</taxon>
        <taxon>asterids</taxon>
        <taxon>campanulids</taxon>
        <taxon>Asterales</taxon>
        <taxon>Asteraceae</taxon>
        <taxon>Carduoideae</taxon>
        <taxon>Cardueae</taxon>
        <taxon>Centaureinae</taxon>
        <taxon>Centaurea</taxon>
    </lineage>
</organism>
<dbReference type="FunFam" id="3.30.70.270:FF:000020">
    <property type="entry name" value="Transposon Tf2-6 polyprotein-like Protein"/>
    <property type="match status" value="1"/>
</dbReference>
<dbReference type="InterPro" id="IPR056924">
    <property type="entry name" value="SH3_Tf2-1"/>
</dbReference>
<dbReference type="Gene3D" id="2.40.70.10">
    <property type="entry name" value="Acid Proteases"/>
    <property type="match status" value="1"/>
</dbReference>
<evidence type="ECO:0000256" key="4">
    <source>
        <dbReference type="PROSITE-ProRule" id="PRU00047"/>
    </source>
</evidence>
<dbReference type="SUPFAM" id="SSF57756">
    <property type="entry name" value="Retrovirus zinc finger-like domains"/>
    <property type="match status" value="1"/>
</dbReference>
<dbReference type="PROSITE" id="PS50158">
    <property type="entry name" value="ZF_CCHC"/>
    <property type="match status" value="1"/>
</dbReference>
<comment type="caution">
    <text evidence="9">The sequence shown here is derived from an EMBL/GenBank/DDBJ whole genome shotgun (WGS) entry which is preliminary data.</text>
</comment>
<evidence type="ECO:0000256" key="1">
    <source>
        <dbReference type="ARBA" id="ARBA00022670"/>
    </source>
</evidence>
<keyword evidence="3" id="KW-0238">DNA-binding</keyword>
<keyword evidence="2" id="KW-0378">Hydrolase</keyword>
<feature type="compositionally biased region" description="Acidic residues" evidence="5">
    <location>
        <begin position="53"/>
        <end position="64"/>
    </location>
</feature>